<evidence type="ECO:0000256" key="3">
    <source>
        <dbReference type="ARBA" id="ARBA00024025"/>
    </source>
</evidence>
<dbReference type="PROSITE" id="PS51186">
    <property type="entry name" value="GNAT"/>
    <property type="match status" value="1"/>
</dbReference>
<dbReference type="InterPro" id="IPR044542">
    <property type="entry name" value="NAA30-like"/>
</dbReference>
<keyword evidence="1" id="KW-0808">Transferase</keyword>
<name>A0A917FZG4_9BACL</name>
<dbReference type="EMBL" id="BMGR01000012">
    <property type="protein sequence ID" value="GGG15206.1"/>
    <property type="molecule type" value="Genomic_DNA"/>
</dbReference>
<keyword evidence="6" id="KW-1185">Reference proteome</keyword>
<evidence type="ECO:0000259" key="4">
    <source>
        <dbReference type="PROSITE" id="PS51186"/>
    </source>
</evidence>
<evidence type="ECO:0000313" key="6">
    <source>
        <dbReference type="Proteomes" id="UP000644756"/>
    </source>
</evidence>
<dbReference type="GO" id="GO:0004596">
    <property type="term" value="F:protein-N-terminal amino-acid acetyltransferase activity"/>
    <property type="evidence" value="ECO:0007669"/>
    <property type="project" value="InterPro"/>
</dbReference>
<dbReference type="RefSeq" id="WP_229725401.1">
    <property type="nucleotide sequence ID" value="NZ_BMGR01000012.1"/>
</dbReference>
<sequence>MYQYRQMNIEDYEQLIELWQQIEGLGLSEADSKESIAYYLQRNPGMSFVCVDNEKIVGTILSGHDGRRGFIYHMAVAPGYRGRKIANTLVSQCLSRLKQERIMKCHLMVLADNEAGQQFWSKLGWMKRDTILLYSSNT</sequence>
<dbReference type="Gene3D" id="3.40.630.30">
    <property type="match status" value="1"/>
</dbReference>
<keyword evidence="2" id="KW-0012">Acyltransferase</keyword>
<dbReference type="GO" id="GO:0031417">
    <property type="term" value="C:NatC complex"/>
    <property type="evidence" value="ECO:0007669"/>
    <property type="project" value="TreeGrafter"/>
</dbReference>
<dbReference type="InterPro" id="IPR000182">
    <property type="entry name" value="GNAT_dom"/>
</dbReference>
<gene>
    <name evidence="5" type="ORF">GCM10010916_35150</name>
</gene>
<evidence type="ECO:0000256" key="2">
    <source>
        <dbReference type="ARBA" id="ARBA00023315"/>
    </source>
</evidence>
<reference evidence="5" key="1">
    <citation type="journal article" date="2014" name="Int. J. Syst. Evol. Microbiol.">
        <title>Complete genome sequence of Corynebacterium casei LMG S-19264T (=DSM 44701T), isolated from a smear-ripened cheese.</title>
        <authorList>
            <consortium name="US DOE Joint Genome Institute (JGI-PGF)"/>
            <person name="Walter F."/>
            <person name="Albersmeier A."/>
            <person name="Kalinowski J."/>
            <person name="Ruckert C."/>
        </authorList>
    </citation>
    <scope>NUCLEOTIDE SEQUENCE</scope>
    <source>
        <strain evidence="5">CGMCC 1.12987</strain>
    </source>
</reference>
<dbReference type="SUPFAM" id="SSF55729">
    <property type="entry name" value="Acyl-CoA N-acyltransferases (Nat)"/>
    <property type="match status" value="1"/>
</dbReference>
<reference evidence="5" key="2">
    <citation type="submission" date="2020-09" db="EMBL/GenBank/DDBJ databases">
        <authorList>
            <person name="Sun Q."/>
            <person name="Zhou Y."/>
        </authorList>
    </citation>
    <scope>NUCLEOTIDE SEQUENCE</scope>
    <source>
        <strain evidence="5">CGMCC 1.12987</strain>
    </source>
</reference>
<evidence type="ECO:0000256" key="1">
    <source>
        <dbReference type="ARBA" id="ARBA00022679"/>
    </source>
</evidence>
<dbReference type="PANTHER" id="PTHR45896:SF1">
    <property type="entry name" value="N-ALPHA-ACETYLTRANSFERASE 30"/>
    <property type="match status" value="1"/>
</dbReference>
<comment type="similarity">
    <text evidence="3">Belongs to the acetyltransferase family. MAK3 subfamily.</text>
</comment>
<dbReference type="CDD" id="cd04301">
    <property type="entry name" value="NAT_SF"/>
    <property type="match status" value="1"/>
</dbReference>
<evidence type="ECO:0000313" key="5">
    <source>
        <dbReference type="EMBL" id="GGG15206.1"/>
    </source>
</evidence>
<dbReference type="Proteomes" id="UP000644756">
    <property type="component" value="Unassembled WGS sequence"/>
</dbReference>
<comment type="caution">
    <text evidence="5">The sequence shown here is derived from an EMBL/GenBank/DDBJ whole genome shotgun (WGS) entry which is preliminary data.</text>
</comment>
<organism evidence="5 6">
    <name type="scientific">Paenibacillus abyssi</name>
    <dbReference type="NCBI Taxonomy" id="1340531"/>
    <lineage>
        <taxon>Bacteria</taxon>
        <taxon>Bacillati</taxon>
        <taxon>Bacillota</taxon>
        <taxon>Bacilli</taxon>
        <taxon>Bacillales</taxon>
        <taxon>Paenibacillaceae</taxon>
        <taxon>Paenibacillus</taxon>
    </lineage>
</organism>
<proteinExistence type="inferred from homology"/>
<protein>
    <submittedName>
        <fullName evidence="5">N-acetyltransferase</fullName>
    </submittedName>
</protein>
<dbReference type="Pfam" id="PF00583">
    <property type="entry name" value="Acetyltransf_1"/>
    <property type="match status" value="1"/>
</dbReference>
<accession>A0A917FZG4</accession>
<dbReference type="AlphaFoldDB" id="A0A917FZG4"/>
<feature type="domain" description="N-acetyltransferase" evidence="4">
    <location>
        <begin position="2"/>
        <end position="138"/>
    </location>
</feature>
<dbReference type="InterPro" id="IPR016181">
    <property type="entry name" value="Acyl_CoA_acyltransferase"/>
</dbReference>
<dbReference type="PANTHER" id="PTHR45896">
    <property type="entry name" value="N-ALPHA-ACETYLTRANSFERASE 30"/>
    <property type="match status" value="1"/>
</dbReference>